<comment type="caution">
    <text evidence="1">The sequence shown here is derived from an EMBL/GenBank/DDBJ whole genome shotgun (WGS) entry which is preliminary data.</text>
</comment>
<evidence type="ECO:0000313" key="1">
    <source>
        <dbReference type="EMBL" id="CAK9060960.1"/>
    </source>
</evidence>
<reference evidence="1 2" key="1">
    <citation type="submission" date="2024-02" db="EMBL/GenBank/DDBJ databases">
        <authorList>
            <person name="Chen Y."/>
            <person name="Shah S."/>
            <person name="Dougan E. K."/>
            <person name="Thang M."/>
            <person name="Chan C."/>
        </authorList>
    </citation>
    <scope>NUCLEOTIDE SEQUENCE [LARGE SCALE GENOMIC DNA]</scope>
</reference>
<protein>
    <submittedName>
        <fullName evidence="1">Uncharacterized protein</fullName>
    </submittedName>
</protein>
<sequence length="161" mass="17704">MKKTMWRRRWGRRGPACRSMWPMPWSLGDGDGRRRFDKATVRRDGEGRRTDVFTSKVPLGAQRPGSTWEGRRCVIAAEDTVEAPSRIGRFDASALAWSHCQRHAAAWAAAAQLLSALRTRGGRGGLLEILPDGSSRESCLLPLGHDVFPRGGGAALVTPVR</sequence>
<dbReference type="Proteomes" id="UP001642484">
    <property type="component" value="Unassembled WGS sequence"/>
</dbReference>
<name>A0ABP0NAZ1_9DINO</name>
<organism evidence="1 2">
    <name type="scientific">Durusdinium trenchii</name>
    <dbReference type="NCBI Taxonomy" id="1381693"/>
    <lineage>
        <taxon>Eukaryota</taxon>
        <taxon>Sar</taxon>
        <taxon>Alveolata</taxon>
        <taxon>Dinophyceae</taxon>
        <taxon>Suessiales</taxon>
        <taxon>Symbiodiniaceae</taxon>
        <taxon>Durusdinium</taxon>
    </lineage>
</organism>
<dbReference type="EMBL" id="CAXAMN010021577">
    <property type="protein sequence ID" value="CAK9060960.1"/>
    <property type="molecule type" value="Genomic_DNA"/>
</dbReference>
<gene>
    <name evidence="1" type="ORF">CCMP2556_LOCUS29983</name>
</gene>
<accession>A0ABP0NAZ1</accession>
<proteinExistence type="predicted"/>
<evidence type="ECO:0000313" key="2">
    <source>
        <dbReference type="Proteomes" id="UP001642484"/>
    </source>
</evidence>
<keyword evidence="2" id="KW-1185">Reference proteome</keyword>